<name>A0ABN3Y1J7_9ACTN</name>
<gene>
    <name evidence="3" type="ORF">GCM10017559_33420</name>
</gene>
<evidence type="ECO:0000313" key="4">
    <source>
        <dbReference type="Proteomes" id="UP001499930"/>
    </source>
</evidence>
<dbReference type="Gene3D" id="2.30.110.10">
    <property type="entry name" value="Electron Transport, Fmn-binding Protein, Chain A"/>
    <property type="match status" value="1"/>
</dbReference>
<proteinExistence type="predicted"/>
<dbReference type="PANTHER" id="PTHR35176">
    <property type="entry name" value="HEME OXYGENASE HI_0854-RELATED"/>
    <property type="match status" value="1"/>
</dbReference>
<dbReference type="InterPro" id="IPR052019">
    <property type="entry name" value="F420H2_bilvrd_red/Heme_oxyg"/>
</dbReference>
<dbReference type="Proteomes" id="UP001499930">
    <property type="component" value="Unassembled WGS sequence"/>
</dbReference>
<organism evidence="3 4">
    <name type="scientific">Streptosporangium longisporum</name>
    <dbReference type="NCBI Taxonomy" id="46187"/>
    <lineage>
        <taxon>Bacteria</taxon>
        <taxon>Bacillati</taxon>
        <taxon>Actinomycetota</taxon>
        <taxon>Actinomycetes</taxon>
        <taxon>Streptosporangiales</taxon>
        <taxon>Streptosporangiaceae</taxon>
        <taxon>Streptosporangium</taxon>
    </lineage>
</organism>
<keyword evidence="4" id="KW-1185">Reference proteome</keyword>
<evidence type="ECO:0000259" key="2">
    <source>
        <dbReference type="Pfam" id="PF01243"/>
    </source>
</evidence>
<dbReference type="PANTHER" id="PTHR35176:SF4">
    <property type="entry name" value="PYRIDOXAMINE 5'-PHOSPHATE OXIDASE-RELATED FMN-BINDING"/>
    <property type="match status" value="1"/>
</dbReference>
<comment type="caution">
    <text evidence="3">The sequence shown here is derived from an EMBL/GenBank/DDBJ whole genome shotgun (WGS) entry which is preliminary data.</text>
</comment>
<dbReference type="SUPFAM" id="SSF50475">
    <property type="entry name" value="FMN-binding split barrel"/>
    <property type="match status" value="1"/>
</dbReference>
<dbReference type="RefSeq" id="WP_344895414.1">
    <property type="nucleotide sequence ID" value="NZ_BAAAWD010000007.1"/>
</dbReference>
<protein>
    <submittedName>
        <fullName evidence="3">Pyridoxamine 5'-phosphate oxidase family protein</fullName>
    </submittedName>
</protein>
<sequence length="173" mass="19128">MSTALPVAELLFGEADATPISTDEATVKPWEQGRECLRSAPKVWLSTVRPDGRAHAMPVMQVWADDAPWITTRPTSRKGRNLSGNPWCVVTVSTETLDLVVEGEAVRARDEATLRRVAAAFEAKYGWELAVRDGSVYEDHLPGSPEYGFYRITPVRAFGYGADGLTATRWRFA</sequence>
<dbReference type="EMBL" id="BAAAWD010000007">
    <property type="protein sequence ID" value="GAA3008392.1"/>
    <property type="molecule type" value="Genomic_DNA"/>
</dbReference>
<evidence type="ECO:0000313" key="3">
    <source>
        <dbReference type="EMBL" id="GAA3008392.1"/>
    </source>
</evidence>
<dbReference type="Pfam" id="PF01243">
    <property type="entry name" value="PNPOx_N"/>
    <property type="match status" value="1"/>
</dbReference>
<keyword evidence="1" id="KW-0560">Oxidoreductase</keyword>
<dbReference type="InterPro" id="IPR011576">
    <property type="entry name" value="Pyridox_Oxase_N"/>
</dbReference>
<evidence type="ECO:0000256" key="1">
    <source>
        <dbReference type="ARBA" id="ARBA00023002"/>
    </source>
</evidence>
<reference evidence="3 4" key="1">
    <citation type="journal article" date="2019" name="Int. J. Syst. Evol. Microbiol.">
        <title>The Global Catalogue of Microorganisms (GCM) 10K type strain sequencing project: providing services to taxonomists for standard genome sequencing and annotation.</title>
        <authorList>
            <consortium name="The Broad Institute Genomics Platform"/>
            <consortium name="The Broad Institute Genome Sequencing Center for Infectious Disease"/>
            <person name="Wu L."/>
            <person name="Ma J."/>
        </authorList>
    </citation>
    <scope>NUCLEOTIDE SEQUENCE [LARGE SCALE GENOMIC DNA]</scope>
    <source>
        <strain evidence="3 4">JCM 3106</strain>
    </source>
</reference>
<dbReference type="InterPro" id="IPR012349">
    <property type="entry name" value="Split_barrel_FMN-bd"/>
</dbReference>
<feature type="domain" description="Pyridoxamine 5'-phosphate oxidase N-terminal" evidence="2">
    <location>
        <begin position="31"/>
        <end position="156"/>
    </location>
</feature>
<accession>A0ABN3Y1J7</accession>